<dbReference type="AlphaFoldDB" id="A0A5N7CAR1"/>
<dbReference type="Pfam" id="PF11951">
    <property type="entry name" value="Fungal_trans_2"/>
    <property type="match status" value="1"/>
</dbReference>
<dbReference type="SUPFAM" id="SSF57701">
    <property type="entry name" value="Zn2/Cys6 DNA-binding domain"/>
    <property type="match status" value="1"/>
</dbReference>
<dbReference type="PROSITE" id="PS50048">
    <property type="entry name" value="ZN2_CY6_FUNGAL_2"/>
    <property type="match status" value="1"/>
</dbReference>
<dbReference type="GO" id="GO:0045944">
    <property type="term" value="P:positive regulation of transcription by RNA polymerase II"/>
    <property type="evidence" value="ECO:0007669"/>
    <property type="project" value="TreeGrafter"/>
</dbReference>
<dbReference type="PANTHER" id="PTHR37534:SF8">
    <property type="entry name" value="ZN(II)2CYS6 TRANSCRIPTION FACTOR (EUROFUNG)"/>
    <property type="match status" value="1"/>
</dbReference>
<dbReference type="Gene3D" id="4.10.240.10">
    <property type="entry name" value="Zn(2)-C6 fungal-type DNA-binding domain"/>
    <property type="match status" value="1"/>
</dbReference>
<dbReference type="OrthoDB" id="3251668at2759"/>
<dbReference type="Pfam" id="PF00172">
    <property type="entry name" value="Zn_clus"/>
    <property type="match status" value="1"/>
</dbReference>
<dbReference type="InterPro" id="IPR001138">
    <property type="entry name" value="Zn2Cys6_DnaBD"/>
</dbReference>
<dbReference type="GO" id="GO:0008270">
    <property type="term" value="F:zinc ion binding"/>
    <property type="evidence" value="ECO:0007669"/>
    <property type="project" value="InterPro"/>
</dbReference>
<evidence type="ECO:0000313" key="7">
    <source>
        <dbReference type="EMBL" id="KAE8391236.1"/>
    </source>
</evidence>
<sequence length="480" mass="54791">MRKNIRVSSLPPNRAVGPRDCRLCIRRRIRCDRTSPKCQKCIVRGLSCPGFDPVQLRWGKGKQYKQSENDSNEASKERNANHALTAQHHLSNQFASASFIDNLLRHFHLEVVSQLTWLDRSDHPWRKVVLPLAQDSLCLRLSILSLSAAHKSVKSANSFILQANRFLHYATLRALNRELGRELELIEPSSDGSSLSTILATALVLCYGEMLTPRSTNWGIHLNACRTIIDRYRLQGPREPEAEVRQFLIKEVIDVTILSSMTSFTRWQSPKNVASAAPSTVQNHFWTFTDIISEATAVERHRHKLISEGREAPDVDIGMWRDKLDQASLLVSTSASCVFDDETARHRFDAVIRAHYYACYIYIHQALAPPADKTSQQIAYFVRLLFYEIRAITADSPHSFAHALFFPLFIAGTECSVDTLQQTLINTIYKEFMSITGLWCNYSGLQFLYAFWARPDASRGTNWVRYAREHEDQLGPFLVF</sequence>
<reference evidence="7" key="1">
    <citation type="submission" date="2019-04" db="EMBL/GenBank/DDBJ databases">
        <title>Friends and foes A comparative genomics studyof 23 Aspergillus species from section Flavi.</title>
        <authorList>
            <consortium name="DOE Joint Genome Institute"/>
            <person name="Kjaerbolling I."/>
            <person name="Vesth T."/>
            <person name="Frisvad J.C."/>
            <person name="Nybo J.L."/>
            <person name="Theobald S."/>
            <person name="Kildgaard S."/>
            <person name="Isbrandt T."/>
            <person name="Kuo A."/>
            <person name="Sato A."/>
            <person name="Lyhne E.K."/>
            <person name="Kogle M.E."/>
            <person name="Wiebenga A."/>
            <person name="Kun R.S."/>
            <person name="Lubbers R.J."/>
            <person name="Makela M.R."/>
            <person name="Barry K."/>
            <person name="Chovatia M."/>
            <person name="Clum A."/>
            <person name="Daum C."/>
            <person name="Haridas S."/>
            <person name="He G."/>
            <person name="LaButti K."/>
            <person name="Lipzen A."/>
            <person name="Mondo S."/>
            <person name="Riley R."/>
            <person name="Salamov A."/>
            <person name="Simmons B.A."/>
            <person name="Magnuson J.K."/>
            <person name="Henrissat B."/>
            <person name="Mortensen U.H."/>
            <person name="Larsen T.O."/>
            <person name="Devries R.P."/>
            <person name="Grigoriev I.V."/>
            <person name="Machida M."/>
            <person name="Baker S.E."/>
            <person name="Andersen M.R."/>
        </authorList>
    </citation>
    <scope>NUCLEOTIDE SEQUENCE [LARGE SCALE GENOMIC DNA]</scope>
    <source>
        <strain evidence="7">IBT 14317</strain>
    </source>
</reference>
<protein>
    <submittedName>
        <fullName evidence="7">Fungal-specific transcription factor domain-containing protein</fullName>
    </submittedName>
</protein>
<dbReference type="EMBL" id="ML735247">
    <property type="protein sequence ID" value="KAE8391236.1"/>
    <property type="molecule type" value="Genomic_DNA"/>
</dbReference>
<evidence type="ECO:0000256" key="2">
    <source>
        <dbReference type="ARBA" id="ARBA00023015"/>
    </source>
</evidence>
<proteinExistence type="predicted"/>
<keyword evidence="5" id="KW-0539">Nucleus</keyword>
<dbReference type="GO" id="GO:0000976">
    <property type="term" value="F:transcription cis-regulatory region binding"/>
    <property type="evidence" value="ECO:0007669"/>
    <property type="project" value="TreeGrafter"/>
</dbReference>
<accession>A0A5N7CAR1</accession>
<evidence type="ECO:0000256" key="1">
    <source>
        <dbReference type="ARBA" id="ARBA00004123"/>
    </source>
</evidence>
<dbReference type="Proteomes" id="UP000326877">
    <property type="component" value="Unassembled WGS sequence"/>
</dbReference>
<dbReference type="InterPro" id="IPR021858">
    <property type="entry name" value="Fun_TF"/>
</dbReference>
<dbReference type="PANTHER" id="PTHR37534">
    <property type="entry name" value="TRANSCRIPTIONAL ACTIVATOR PROTEIN UGA3"/>
    <property type="match status" value="1"/>
</dbReference>
<dbReference type="InterPro" id="IPR036864">
    <property type="entry name" value="Zn2-C6_fun-type_DNA-bd_sf"/>
</dbReference>
<evidence type="ECO:0000256" key="3">
    <source>
        <dbReference type="ARBA" id="ARBA00023125"/>
    </source>
</evidence>
<keyword evidence="3" id="KW-0238">DNA-binding</keyword>
<keyword evidence="4" id="KW-0804">Transcription</keyword>
<gene>
    <name evidence="7" type="ORF">BDV23DRAFT_153671</name>
</gene>
<keyword evidence="2" id="KW-0805">Transcription regulation</keyword>
<feature type="domain" description="Zn(2)-C6 fungal-type" evidence="6">
    <location>
        <begin position="20"/>
        <end position="48"/>
    </location>
</feature>
<dbReference type="GO" id="GO:0005634">
    <property type="term" value="C:nucleus"/>
    <property type="evidence" value="ECO:0007669"/>
    <property type="project" value="UniProtKB-SubCell"/>
</dbReference>
<evidence type="ECO:0000256" key="5">
    <source>
        <dbReference type="ARBA" id="ARBA00023242"/>
    </source>
</evidence>
<comment type="subcellular location">
    <subcellularLocation>
        <location evidence="1">Nucleus</location>
    </subcellularLocation>
</comment>
<evidence type="ECO:0000259" key="6">
    <source>
        <dbReference type="PROSITE" id="PS50048"/>
    </source>
</evidence>
<dbReference type="GO" id="GO:0000981">
    <property type="term" value="F:DNA-binding transcription factor activity, RNA polymerase II-specific"/>
    <property type="evidence" value="ECO:0007669"/>
    <property type="project" value="InterPro"/>
</dbReference>
<name>A0A5N7CAR1_PETAA</name>
<evidence type="ECO:0000256" key="4">
    <source>
        <dbReference type="ARBA" id="ARBA00023163"/>
    </source>
</evidence>
<organism evidence="7">
    <name type="scientific">Petromyces alliaceus</name>
    <name type="common">Aspergillus alliaceus</name>
    <dbReference type="NCBI Taxonomy" id="209559"/>
    <lineage>
        <taxon>Eukaryota</taxon>
        <taxon>Fungi</taxon>
        <taxon>Dikarya</taxon>
        <taxon>Ascomycota</taxon>
        <taxon>Pezizomycotina</taxon>
        <taxon>Eurotiomycetes</taxon>
        <taxon>Eurotiomycetidae</taxon>
        <taxon>Eurotiales</taxon>
        <taxon>Aspergillaceae</taxon>
        <taxon>Aspergillus</taxon>
        <taxon>Aspergillus subgen. Circumdati</taxon>
    </lineage>
</organism>